<evidence type="ECO:0000256" key="3">
    <source>
        <dbReference type="ARBA" id="ARBA00023163"/>
    </source>
</evidence>
<dbReference type="CDD" id="cd01392">
    <property type="entry name" value="HTH_LacI"/>
    <property type="match status" value="1"/>
</dbReference>
<feature type="domain" description="HTH crp-type" evidence="5">
    <location>
        <begin position="1"/>
        <end position="47"/>
    </location>
</feature>
<evidence type="ECO:0000259" key="5">
    <source>
        <dbReference type="PROSITE" id="PS51063"/>
    </source>
</evidence>
<protein>
    <submittedName>
        <fullName evidence="6">Laci family transcriptional regulator</fullName>
    </submittedName>
</protein>
<dbReference type="GO" id="GO:0000976">
    <property type="term" value="F:transcription cis-regulatory region binding"/>
    <property type="evidence" value="ECO:0007669"/>
    <property type="project" value="TreeGrafter"/>
</dbReference>
<organism evidence="6 7">
    <name type="scientific">Lacticaseibacillus pantheris DSM 15945 = JCM 12539 = NBRC 106106</name>
    <dbReference type="NCBI Taxonomy" id="1423783"/>
    <lineage>
        <taxon>Bacteria</taxon>
        <taxon>Bacillati</taxon>
        <taxon>Bacillota</taxon>
        <taxon>Bacilli</taxon>
        <taxon>Lactobacillales</taxon>
        <taxon>Lactobacillaceae</taxon>
        <taxon>Lacticaseibacillus</taxon>
    </lineage>
</organism>
<dbReference type="InterPro" id="IPR010982">
    <property type="entry name" value="Lambda_DNA-bd_dom_sf"/>
</dbReference>
<dbReference type="EMBL" id="AZFJ01000049">
    <property type="protein sequence ID" value="KRL85822.1"/>
    <property type="molecule type" value="Genomic_DNA"/>
</dbReference>
<dbReference type="SMART" id="SM00354">
    <property type="entry name" value="HTH_LACI"/>
    <property type="match status" value="1"/>
</dbReference>
<evidence type="ECO:0000256" key="1">
    <source>
        <dbReference type="ARBA" id="ARBA00023015"/>
    </source>
</evidence>
<dbReference type="InterPro" id="IPR000843">
    <property type="entry name" value="HTH_LacI"/>
</dbReference>
<dbReference type="Proteomes" id="UP000051922">
    <property type="component" value="Unassembled WGS sequence"/>
</dbReference>
<name>A0A0R1TYK2_9LACO</name>
<feature type="domain" description="HTH lacI-type" evidence="4">
    <location>
        <begin position="6"/>
        <end position="60"/>
    </location>
</feature>
<dbReference type="SUPFAM" id="SSF47413">
    <property type="entry name" value="lambda repressor-like DNA-binding domains"/>
    <property type="match status" value="1"/>
</dbReference>
<dbReference type="PROSITE" id="PS50932">
    <property type="entry name" value="HTH_LACI_2"/>
    <property type="match status" value="1"/>
</dbReference>
<dbReference type="Gene3D" id="3.40.50.2300">
    <property type="match status" value="2"/>
</dbReference>
<dbReference type="PATRIC" id="fig|1423783.4.peg.1255"/>
<dbReference type="OrthoDB" id="9796186at2"/>
<dbReference type="RefSeq" id="WP_056956712.1">
    <property type="nucleotide sequence ID" value="NZ_AZFJ01000049.1"/>
</dbReference>
<keyword evidence="1" id="KW-0805">Transcription regulation</keyword>
<proteinExistence type="predicted"/>
<evidence type="ECO:0000313" key="6">
    <source>
        <dbReference type="EMBL" id="KRL85822.1"/>
    </source>
</evidence>
<evidence type="ECO:0000259" key="4">
    <source>
        <dbReference type="PROSITE" id="PS50932"/>
    </source>
</evidence>
<dbReference type="STRING" id="1423783.FC50_GL001214"/>
<dbReference type="Gene3D" id="1.10.260.40">
    <property type="entry name" value="lambda repressor-like DNA-binding domains"/>
    <property type="match status" value="1"/>
</dbReference>
<dbReference type="InterPro" id="IPR046335">
    <property type="entry name" value="LacI/GalR-like_sensor"/>
</dbReference>
<dbReference type="InterPro" id="IPR028082">
    <property type="entry name" value="Peripla_BP_I"/>
</dbReference>
<comment type="caution">
    <text evidence="6">The sequence shown here is derived from an EMBL/GenBank/DDBJ whole genome shotgun (WGS) entry which is preliminary data.</text>
</comment>
<dbReference type="SUPFAM" id="SSF53822">
    <property type="entry name" value="Periplasmic binding protein-like I"/>
    <property type="match status" value="1"/>
</dbReference>
<dbReference type="GO" id="GO:0003700">
    <property type="term" value="F:DNA-binding transcription factor activity"/>
    <property type="evidence" value="ECO:0007669"/>
    <property type="project" value="TreeGrafter"/>
</dbReference>
<gene>
    <name evidence="6" type="ORF">FC50_GL001214</name>
</gene>
<dbReference type="CDD" id="cd06267">
    <property type="entry name" value="PBP1_LacI_sugar_binding-like"/>
    <property type="match status" value="1"/>
</dbReference>
<evidence type="ECO:0000256" key="2">
    <source>
        <dbReference type="ARBA" id="ARBA00023125"/>
    </source>
</evidence>
<dbReference type="PRINTS" id="PR00036">
    <property type="entry name" value="HTHLACI"/>
</dbReference>
<sequence length="357" mass="39210">MDANNLTIKEIAQMAGVSTSTVSRVLNKQAHVAPDKRDRVQKVLDQSGFQPSAIARGMVSKHTNTFGVVVSDIANPYFTTLVSHIEAPAKAAGYNILLFNTMTAGETPVDATQVEIDAFARLEEKKVDGVLILGGEIDRSEPRPEYLDALTRMAGNLPVVIMAQPLQNHDFQYVSRYQQLSGSIITQHLLASGYHDIGFIGGEPGITITTQRLAGYKDAMNTYSKLRDDRIFLSNYYVEDGYSSMQKLLESDTRPEAIVAINDQVALGAVRALNDNSLSCPADMAIASCDAFPDSNYFTPRITTINHHNRLLANVAVRKLLHQISPEKYDLGDLTILPPELVVRESSGLTSRSNRNE</sequence>
<evidence type="ECO:0000313" key="7">
    <source>
        <dbReference type="Proteomes" id="UP000051922"/>
    </source>
</evidence>
<dbReference type="PANTHER" id="PTHR30146:SF150">
    <property type="entry name" value="ARABINOSE METABOLISM TRANSCRIPTIONAL REPRESSOR"/>
    <property type="match status" value="1"/>
</dbReference>
<accession>A0A0R1TYK2</accession>
<dbReference type="Pfam" id="PF00356">
    <property type="entry name" value="LacI"/>
    <property type="match status" value="1"/>
</dbReference>
<dbReference type="PROSITE" id="PS00356">
    <property type="entry name" value="HTH_LACI_1"/>
    <property type="match status" value="1"/>
</dbReference>
<dbReference type="AlphaFoldDB" id="A0A0R1TYK2"/>
<reference evidence="6 7" key="1">
    <citation type="journal article" date="2015" name="Genome Announc.">
        <title>Expanding the biotechnology potential of lactobacilli through comparative genomics of 213 strains and associated genera.</title>
        <authorList>
            <person name="Sun Z."/>
            <person name="Harris H.M."/>
            <person name="McCann A."/>
            <person name="Guo C."/>
            <person name="Argimon S."/>
            <person name="Zhang W."/>
            <person name="Yang X."/>
            <person name="Jeffery I.B."/>
            <person name="Cooney J.C."/>
            <person name="Kagawa T.F."/>
            <person name="Liu W."/>
            <person name="Song Y."/>
            <person name="Salvetti E."/>
            <person name="Wrobel A."/>
            <person name="Rasinkangas P."/>
            <person name="Parkhill J."/>
            <person name="Rea M.C."/>
            <person name="O'Sullivan O."/>
            <person name="Ritari J."/>
            <person name="Douillard F.P."/>
            <person name="Paul Ross R."/>
            <person name="Yang R."/>
            <person name="Briner A.E."/>
            <person name="Felis G.E."/>
            <person name="de Vos W.M."/>
            <person name="Barrangou R."/>
            <person name="Klaenhammer T.R."/>
            <person name="Caufield P.W."/>
            <person name="Cui Y."/>
            <person name="Zhang H."/>
            <person name="O'Toole P.W."/>
        </authorList>
    </citation>
    <scope>NUCLEOTIDE SEQUENCE [LARGE SCALE GENOMIC DNA]</scope>
    <source>
        <strain evidence="6 7">DSM 15945</strain>
    </source>
</reference>
<keyword evidence="7" id="KW-1185">Reference proteome</keyword>
<dbReference type="Pfam" id="PF13377">
    <property type="entry name" value="Peripla_BP_3"/>
    <property type="match status" value="1"/>
</dbReference>
<keyword evidence="3" id="KW-0804">Transcription</keyword>
<dbReference type="PANTHER" id="PTHR30146">
    <property type="entry name" value="LACI-RELATED TRANSCRIPTIONAL REPRESSOR"/>
    <property type="match status" value="1"/>
</dbReference>
<keyword evidence="2" id="KW-0238">DNA-binding</keyword>
<dbReference type="PROSITE" id="PS51063">
    <property type="entry name" value="HTH_CRP_2"/>
    <property type="match status" value="1"/>
</dbReference>
<dbReference type="InterPro" id="IPR012318">
    <property type="entry name" value="HTH_CRP"/>
</dbReference>